<keyword evidence="1" id="KW-0548">Nucleotidyltransferase</keyword>
<keyword evidence="1" id="KW-0695">RNA-directed DNA polymerase</keyword>
<proteinExistence type="predicted"/>
<dbReference type="GO" id="GO:0003964">
    <property type="term" value="F:RNA-directed DNA polymerase activity"/>
    <property type="evidence" value="ECO:0007669"/>
    <property type="project" value="UniProtKB-KW"/>
</dbReference>
<name>A0A6L2LDM2_TANCI</name>
<dbReference type="CDD" id="cd00303">
    <property type="entry name" value="retropepsin_like"/>
    <property type="match status" value="1"/>
</dbReference>
<reference evidence="1" key="1">
    <citation type="journal article" date="2019" name="Sci. Rep.">
        <title>Draft genome of Tanacetum cinerariifolium, the natural source of mosquito coil.</title>
        <authorList>
            <person name="Yamashiro T."/>
            <person name="Shiraishi A."/>
            <person name="Satake H."/>
            <person name="Nakayama K."/>
        </authorList>
    </citation>
    <scope>NUCLEOTIDE SEQUENCE</scope>
</reference>
<dbReference type="Gene3D" id="2.40.70.10">
    <property type="entry name" value="Acid Proteases"/>
    <property type="match status" value="1"/>
</dbReference>
<protein>
    <submittedName>
        <fullName evidence="1">Reverse transcriptase domain-containing protein</fullName>
    </submittedName>
</protein>
<dbReference type="PANTHER" id="PTHR33067">
    <property type="entry name" value="RNA-DIRECTED DNA POLYMERASE-RELATED"/>
    <property type="match status" value="1"/>
</dbReference>
<dbReference type="EMBL" id="BKCJ010004247">
    <property type="protein sequence ID" value="GEU59873.1"/>
    <property type="molecule type" value="Genomic_DNA"/>
</dbReference>
<organism evidence="1">
    <name type="scientific">Tanacetum cinerariifolium</name>
    <name type="common">Dalmatian daisy</name>
    <name type="synonym">Chrysanthemum cinerariifolium</name>
    <dbReference type="NCBI Taxonomy" id="118510"/>
    <lineage>
        <taxon>Eukaryota</taxon>
        <taxon>Viridiplantae</taxon>
        <taxon>Streptophyta</taxon>
        <taxon>Embryophyta</taxon>
        <taxon>Tracheophyta</taxon>
        <taxon>Spermatophyta</taxon>
        <taxon>Magnoliopsida</taxon>
        <taxon>eudicotyledons</taxon>
        <taxon>Gunneridae</taxon>
        <taxon>Pentapetalae</taxon>
        <taxon>asterids</taxon>
        <taxon>campanulids</taxon>
        <taxon>Asterales</taxon>
        <taxon>Asteraceae</taxon>
        <taxon>Asteroideae</taxon>
        <taxon>Anthemideae</taxon>
        <taxon>Anthemidinae</taxon>
        <taxon>Tanacetum</taxon>
    </lineage>
</organism>
<comment type="caution">
    <text evidence="1">The sequence shown here is derived from an EMBL/GenBank/DDBJ whole genome shotgun (WGS) entry which is preliminary data.</text>
</comment>
<dbReference type="AlphaFoldDB" id="A0A6L2LDM2"/>
<sequence>MEQPPIPYPSRLNKEKLQDKSNIQVHKFFQMLKKLHFSITLVEALALMPKYHKMLKDLIFDKEKLLGLANTSLTENCSAVLIKKLPKKLKDPGRFLIPCDFHRLESCMALADLGASINLMPLSVWKKLSLPDLTPTRMTLKLATRSFAYPAGIVEDVFVTLKHPHKHGNESINMINFIDIACEDHFLEVLKFKKSNHPLSGSTTSPSDSLYSLTHFETSDSLLEEFADELALLDPFSTRNKDDNFNPEADLRKIEYLLNQDPSTEFDIEINDPILERLTYEPALVYSLLLGDDDDDIFDLKSNNDEWKKLFDSTLPEESSESSEIDTLSSSPFKNEDKVFNPGILILGGTRIFNNESKDKDFKDNELILEEPIFYLSLLIMNSFFTWS</sequence>
<dbReference type="InterPro" id="IPR021109">
    <property type="entry name" value="Peptidase_aspartic_dom_sf"/>
</dbReference>
<accession>A0A6L2LDM2</accession>
<evidence type="ECO:0000313" key="1">
    <source>
        <dbReference type="EMBL" id="GEU59873.1"/>
    </source>
</evidence>
<keyword evidence="1" id="KW-0808">Transferase</keyword>
<gene>
    <name evidence="1" type="ORF">Tci_031851</name>
</gene>
<dbReference type="PANTHER" id="PTHR33067:SF9">
    <property type="entry name" value="RNA-DIRECTED DNA POLYMERASE"/>
    <property type="match status" value="1"/>
</dbReference>